<sequence>MCMLVTLVSSLSQFQCPFAATTIPKSPKPTSASDEETIDRSQSYLMEGMHFLSEVSSRTKAQTELLTSHQLKFEEGLQALKPLHKINDKTEGEAKELREKVLVLSERNQCPVHYLNESLDYQEELKRLNEDLQWKSDDVISRHAAATKEPEELS</sequence>
<protein>
    <submittedName>
        <fullName evidence="2">Uncharacterized protein</fullName>
    </submittedName>
</protein>
<feature type="chain" id="PRO_5043684181" evidence="1">
    <location>
        <begin position="20"/>
        <end position="154"/>
    </location>
</feature>
<gene>
    <name evidence="2" type="ORF">LVIROSA_LOCUS8260</name>
</gene>
<dbReference type="EMBL" id="CAKMRJ010001112">
    <property type="protein sequence ID" value="CAH1420822.1"/>
    <property type="molecule type" value="Genomic_DNA"/>
</dbReference>
<keyword evidence="3" id="KW-1185">Reference proteome</keyword>
<evidence type="ECO:0000256" key="1">
    <source>
        <dbReference type="SAM" id="SignalP"/>
    </source>
</evidence>
<name>A0AAU9M2C1_9ASTR</name>
<dbReference type="Proteomes" id="UP001157418">
    <property type="component" value="Unassembled WGS sequence"/>
</dbReference>
<feature type="signal peptide" evidence="1">
    <location>
        <begin position="1"/>
        <end position="19"/>
    </location>
</feature>
<evidence type="ECO:0000313" key="2">
    <source>
        <dbReference type="EMBL" id="CAH1420822.1"/>
    </source>
</evidence>
<dbReference type="AlphaFoldDB" id="A0AAU9M2C1"/>
<keyword evidence="1" id="KW-0732">Signal</keyword>
<organism evidence="2 3">
    <name type="scientific">Lactuca virosa</name>
    <dbReference type="NCBI Taxonomy" id="75947"/>
    <lineage>
        <taxon>Eukaryota</taxon>
        <taxon>Viridiplantae</taxon>
        <taxon>Streptophyta</taxon>
        <taxon>Embryophyta</taxon>
        <taxon>Tracheophyta</taxon>
        <taxon>Spermatophyta</taxon>
        <taxon>Magnoliopsida</taxon>
        <taxon>eudicotyledons</taxon>
        <taxon>Gunneridae</taxon>
        <taxon>Pentapetalae</taxon>
        <taxon>asterids</taxon>
        <taxon>campanulids</taxon>
        <taxon>Asterales</taxon>
        <taxon>Asteraceae</taxon>
        <taxon>Cichorioideae</taxon>
        <taxon>Cichorieae</taxon>
        <taxon>Lactucinae</taxon>
        <taxon>Lactuca</taxon>
    </lineage>
</organism>
<accession>A0AAU9M2C1</accession>
<proteinExistence type="predicted"/>
<evidence type="ECO:0000313" key="3">
    <source>
        <dbReference type="Proteomes" id="UP001157418"/>
    </source>
</evidence>
<reference evidence="2 3" key="1">
    <citation type="submission" date="2022-01" db="EMBL/GenBank/DDBJ databases">
        <authorList>
            <person name="Xiong W."/>
            <person name="Schranz E."/>
        </authorList>
    </citation>
    <scope>NUCLEOTIDE SEQUENCE [LARGE SCALE GENOMIC DNA]</scope>
</reference>
<comment type="caution">
    <text evidence="2">The sequence shown here is derived from an EMBL/GenBank/DDBJ whole genome shotgun (WGS) entry which is preliminary data.</text>
</comment>